<evidence type="ECO:0000259" key="2">
    <source>
        <dbReference type="Pfam" id="PF07589"/>
    </source>
</evidence>
<feature type="domain" description="Ice-binding protein C-terminal" evidence="2">
    <location>
        <begin position="253"/>
        <end position="278"/>
    </location>
</feature>
<sequence>MKKFGLLTAVFTLAMMISLSMVVSSANALPTLPQYEPTKMKFTNYERWLLDANGNNIGDVNQNSILDAGDIIEGIVNVTTITDIPEVGTTWTDAPGGDELTGTFQFTVTAGSMLNTSGISFGFTSAGDHFKVYYDSVDDWDPTASDAWARAAGGDLYMEVLGADLMEGSARDILPGQTQTTWWFDLTTNNTGYDIIPQLWPETASGPGSGGHLAPDGWHPNGHTSQVYLEGSLYNSTIPDWDWRSEDPAYLYAVPEPSTIILLGSGLLGAGIFSWRRKKKS</sequence>
<dbReference type="AlphaFoldDB" id="A0A3B0QZL9"/>
<evidence type="ECO:0000256" key="1">
    <source>
        <dbReference type="SAM" id="Phobius"/>
    </source>
</evidence>
<name>A0A3B0QZL9_9ZZZZ</name>
<reference evidence="3" key="1">
    <citation type="submission" date="2018-06" db="EMBL/GenBank/DDBJ databases">
        <authorList>
            <person name="Zhirakovskaya E."/>
        </authorList>
    </citation>
    <scope>NUCLEOTIDE SEQUENCE</scope>
</reference>
<keyword evidence="1" id="KW-0812">Transmembrane</keyword>
<gene>
    <name evidence="3" type="ORF">MNBD_DELTA01-855</name>
</gene>
<organism evidence="3">
    <name type="scientific">hydrothermal vent metagenome</name>
    <dbReference type="NCBI Taxonomy" id="652676"/>
    <lineage>
        <taxon>unclassified sequences</taxon>
        <taxon>metagenomes</taxon>
        <taxon>ecological metagenomes</taxon>
    </lineage>
</organism>
<dbReference type="InterPro" id="IPR013424">
    <property type="entry name" value="Ice-binding_C"/>
</dbReference>
<keyword evidence="1" id="KW-0472">Membrane</keyword>
<dbReference type="NCBIfam" id="TIGR02595">
    <property type="entry name" value="PEP_CTERM"/>
    <property type="match status" value="1"/>
</dbReference>
<feature type="transmembrane region" description="Helical" evidence="1">
    <location>
        <begin position="258"/>
        <end position="275"/>
    </location>
</feature>
<keyword evidence="1" id="KW-1133">Transmembrane helix</keyword>
<dbReference type="Pfam" id="PF07589">
    <property type="entry name" value="PEP-CTERM"/>
    <property type="match status" value="1"/>
</dbReference>
<proteinExistence type="predicted"/>
<protein>
    <recommendedName>
        <fullName evidence="2">Ice-binding protein C-terminal domain-containing protein</fullName>
    </recommendedName>
</protein>
<dbReference type="EMBL" id="UOEA01000077">
    <property type="protein sequence ID" value="VAV84927.1"/>
    <property type="molecule type" value="Genomic_DNA"/>
</dbReference>
<evidence type="ECO:0000313" key="3">
    <source>
        <dbReference type="EMBL" id="VAV84927.1"/>
    </source>
</evidence>
<accession>A0A3B0QZL9</accession>